<keyword evidence="4 6" id="KW-0472">Membrane</keyword>
<dbReference type="PROSITE" id="PS50850">
    <property type="entry name" value="MFS"/>
    <property type="match status" value="1"/>
</dbReference>
<keyword evidence="2 6" id="KW-0812">Transmembrane</keyword>
<feature type="transmembrane region" description="Helical" evidence="6">
    <location>
        <begin position="289"/>
        <end position="306"/>
    </location>
</feature>
<feature type="transmembrane region" description="Helical" evidence="6">
    <location>
        <begin position="82"/>
        <end position="101"/>
    </location>
</feature>
<organism evidence="8 9">
    <name type="scientific">Phycicoccus sonneratiae</name>
    <dbReference type="NCBI Taxonomy" id="2807628"/>
    <lineage>
        <taxon>Bacteria</taxon>
        <taxon>Bacillati</taxon>
        <taxon>Actinomycetota</taxon>
        <taxon>Actinomycetes</taxon>
        <taxon>Micrococcales</taxon>
        <taxon>Intrasporangiaceae</taxon>
        <taxon>Phycicoccus</taxon>
    </lineage>
</organism>
<feature type="transmembrane region" description="Helical" evidence="6">
    <location>
        <begin position="172"/>
        <end position="191"/>
    </location>
</feature>
<dbReference type="Pfam" id="PF07690">
    <property type="entry name" value="MFS_1"/>
    <property type="match status" value="1"/>
</dbReference>
<name>A0ABS2CJ09_9MICO</name>
<evidence type="ECO:0000313" key="9">
    <source>
        <dbReference type="Proteomes" id="UP001430172"/>
    </source>
</evidence>
<feature type="domain" description="Major facilitator superfamily (MFS) profile" evidence="7">
    <location>
        <begin position="16"/>
        <end position="398"/>
    </location>
</feature>
<evidence type="ECO:0000256" key="4">
    <source>
        <dbReference type="ARBA" id="ARBA00023136"/>
    </source>
</evidence>
<evidence type="ECO:0000259" key="7">
    <source>
        <dbReference type="PROSITE" id="PS50850"/>
    </source>
</evidence>
<evidence type="ECO:0000256" key="5">
    <source>
        <dbReference type="SAM" id="MobiDB-lite"/>
    </source>
</evidence>
<sequence>MSAAAPTLDLPRVRTARTAVFVVFALAGLVFASWAARIADTKVALGLSAGELGATLLAASVGSVTGLPLAGRVSGRLGASRTVGLGAVVSLVGLLATGAVVDAHGSRYLVMVGLFLVGLGVGLWDVSMNLEGAAVERELGSSVMPHFHAAFSGGTVLSALVGAGMSAAHVPLLLHFGGAVLVTVAGAAWALPRFLPRGVEAEEEAAESATGERRRSAWLEPRTLLIGVVVLAAAFTEGTANDWLAVAFVEGHELPTWAGVLGFATFLTFMTVGRLLGTRLLDRHGREPVLRVSFGLAVVGALLVVFGADWLAFAGAAVWGVGAALGFPVGMSASADDPQRAAARMSVVATIGYVAFIAGPPLLGFLGDHVGVLHALLVVGALAILALSVVTSVREPDGRPAGAARTPDPAAGSPLG</sequence>
<dbReference type="EMBL" id="JAFDVD010000003">
    <property type="protein sequence ID" value="MBM6399069.1"/>
    <property type="molecule type" value="Genomic_DNA"/>
</dbReference>
<dbReference type="InterPro" id="IPR036259">
    <property type="entry name" value="MFS_trans_sf"/>
</dbReference>
<dbReference type="CDD" id="cd17393">
    <property type="entry name" value="MFS_MosC_like"/>
    <property type="match status" value="1"/>
</dbReference>
<keyword evidence="3 6" id="KW-1133">Transmembrane helix</keyword>
<feature type="region of interest" description="Disordered" evidence="5">
    <location>
        <begin position="395"/>
        <end position="416"/>
    </location>
</feature>
<evidence type="ECO:0000256" key="1">
    <source>
        <dbReference type="ARBA" id="ARBA00004651"/>
    </source>
</evidence>
<dbReference type="PANTHER" id="PTHR23514">
    <property type="entry name" value="BYPASS OF STOP CODON PROTEIN 6"/>
    <property type="match status" value="1"/>
</dbReference>
<keyword evidence="9" id="KW-1185">Reference proteome</keyword>
<gene>
    <name evidence="8" type="ORF">JQN70_01550</name>
</gene>
<comment type="subcellular location">
    <subcellularLocation>
        <location evidence="1">Cell membrane</location>
        <topology evidence="1">Multi-pass membrane protein</topology>
    </subcellularLocation>
</comment>
<feature type="transmembrane region" description="Helical" evidence="6">
    <location>
        <begin position="312"/>
        <end position="333"/>
    </location>
</feature>
<dbReference type="InterPro" id="IPR011701">
    <property type="entry name" value="MFS"/>
</dbReference>
<dbReference type="Proteomes" id="UP001430172">
    <property type="component" value="Unassembled WGS sequence"/>
</dbReference>
<dbReference type="PANTHER" id="PTHR23514:SF13">
    <property type="entry name" value="INNER MEMBRANE PROTEIN YBJJ"/>
    <property type="match status" value="1"/>
</dbReference>
<feature type="transmembrane region" description="Helical" evidence="6">
    <location>
        <begin position="107"/>
        <end position="126"/>
    </location>
</feature>
<feature type="transmembrane region" description="Helical" evidence="6">
    <location>
        <begin position="147"/>
        <end position="166"/>
    </location>
</feature>
<dbReference type="SUPFAM" id="SSF103473">
    <property type="entry name" value="MFS general substrate transporter"/>
    <property type="match status" value="1"/>
</dbReference>
<evidence type="ECO:0000313" key="8">
    <source>
        <dbReference type="EMBL" id="MBM6399069.1"/>
    </source>
</evidence>
<evidence type="ECO:0000256" key="3">
    <source>
        <dbReference type="ARBA" id="ARBA00022989"/>
    </source>
</evidence>
<accession>A0ABS2CJ09</accession>
<reference evidence="8" key="1">
    <citation type="submission" date="2021-02" db="EMBL/GenBank/DDBJ databases">
        <title>Phycicoccus sp. MQZ13P-5T, whole genome shotgun sequence.</title>
        <authorList>
            <person name="Tuo L."/>
        </authorList>
    </citation>
    <scope>NUCLEOTIDE SEQUENCE</scope>
    <source>
        <strain evidence="8">MQZ13P-5</strain>
    </source>
</reference>
<feature type="transmembrane region" description="Helical" evidence="6">
    <location>
        <begin position="345"/>
        <end position="366"/>
    </location>
</feature>
<evidence type="ECO:0000256" key="2">
    <source>
        <dbReference type="ARBA" id="ARBA00022692"/>
    </source>
</evidence>
<evidence type="ECO:0000256" key="6">
    <source>
        <dbReference type="SAM" id="Phobius"/>
    </source>
</evidence>
<dbReference type="InterPro" id="IPR051788">
    <property type="entry name" value="MFS_Transporter"/>
</dbReference>
<proteinExistence type="predicted"/>
<comment type="caution">
    <text evidence="8">The sequence shown here is derived from an EMBL/GenBank/DDBJ whole genome shotgun (WGS) entry which is preliminary data.</text>
</comment>
<protein>
    <submittedName>
        <fullName evidence="8">MFS transporter</fullName>
    </submittedName>
</protein>
<feature type="transmembrane region" description="Helical" evidence="6">
    <location>
        <begin position="372"/>
        <end position="390"/>
    </location>
</feature>
<feature type="transmembrane region" description="Helical" evidence="6">
    <location>
        <begin position="256"/>
        <end position="277"/>
    </location>
</feature>
<dbReference type="InterPro" id="IPR020846">
    <property type="entry name" value="MFS_dom"/>
</dbReference>
<dbReference type="Gene3D" id="1.20.1250.20">
    <property type="entry name" value="MFS general substrate transporter like domains"/>
    <property type="match status" value="2"/>
</dbReference>
<feature type="transmembrane region" description="Helical" evidence="6">
    <location>
        <begin position="45"/>
        <end position="70"/>
    </location>
</feature>